<dbReference type="AlphaFoldDB" id="A0A3S1BPN7"/>
<dbReference type="EMBL" id="RQTK01000159">
    <property type="protein sequence ID" value="RUS85802.1"/>
    <property type="molecule type" value="Genomic_DNA"/>
</dbReference>
<dbReference type="STRING" id="188477.A0A3S1BPN7"/>
<evidence type="ECO:0000313" key="1">
    <source>
        <dbReference type="EMBL" id="RUS85802.1"/>
    </source>
</evidence>
<evidence type="ECO:0000313" key="2">
    <source>
        <dbReference type="Proteomes" id="UP000271974"/>
    </source>
</evidence>
<proteinExistence type="predicted"/>
<dbReference type="Proteomes" id="UP000271974">
    <property type="component" value="Unassembled WGS sequence"/>
</dbReference>
<dbReference type="SUPFAM" id="SSF57924">
    <property type="entry name" value="Inhibitor of apoptosis (IAP) repeat"/>
    <property type="match status" value="1"/>
</dbReference>
<name>A0A3S1BPN7_ELYCH</name>
<sequence length="222" mass="25583">MTLPHFTLGHVPRQTQMTPRGVHSVQQIARNFGWILQDQLFEIRARDKVETDIIRPKRPDLATYESRLATFSNWPEDHPFSKEDLARSDFFYSVQIKSKSYNLTEQDRDRSQTKGTAEQQEFIHDAGAPTMESWMLSMRSTSWMISIRGIFTEMAQQIETVALSLGDHYGANCYACTEGTLVHQDVRKLESGNYVVVGAIGNVYRHDRLACPEHQERPNMYP</sequence>
<organism evidence="1 2">
    <name type="scientific">Elysia chlorotica</name>
    <name type="common">Eastern emerald elysia</name>
    <name type="synonym">Sea slug</name>
    <dbReference type="NCBI Taxonomy" id="188477"/>
    <lineage>
        <taxon>Eukaryota</taxon>
        <taxon>Metazoa</taxon>
        <taxon>Spiralia</taxon>
        <taxon>Lophotrochozoa</taxon>
        <taxon>Mollusca</taxon>
        <taxon>Gastropoda</taxon>
        <taxon>Heterobranchia</taxon>
        <taxon>Euthyneura</taxon>
        <taxon>Panpulmonata</taxon>
        <taxon>Sacoglossa</taxon>
        <taxon>Placobranchoidea</taxon>
        <taxon>Plakobranchidae</taxon>
        <taxon>Elysia</taxon>
    </lineage>
</organism>
<reference evidence="1 2" key="1">
    <citation type="submission" date="2019-01" db="EMBL/GenBank/DDBJ databases">
        <title>A draft genome assembly of the solar-powered sea slug Elysia chlorotica.</title>
        <authorList>
            <person name="Cai H."/>
            <person name="Li Q."/>
            <person name="Fang X."/>
            <person name="Li J."/>
            <person name="Curtis N.E."/>
            <person name="Altenburger A."/>
            <person name="Shibata T."/>
            <person name="Feng M."/>
            <person name="Maeda T."/>
            <person name="Schwartz J.A."/>
            <person name="Shigenobu S."/>
            <person name="Lundholm N."/>
            <person name="Nishiyama T."/>
            <person name="Yang H."/>
            <person name="Hasebe M."/>
            <person name="Li S."/>
            <person name="Pierce S.K."/>
            <person name="Wang J."/>
        </authorList>
    </citation>
    <scope>NUCLEOTIDE SEQUENCE [LARGE SCALE GENOMIC DNA]</scope>
    <source>
        <strain evidence="1">EC2010</strain>
        <tissue evidence="1">Whole organism of an adult</tissue>
    </source>
</reference>
<comment type="caution">
    <text evidence="1">The sequence shown here is derived from an EMBL/GenBank/DDBJ whole genome shotgun (WGS) entry which is preliminary data.</text>
</comment>
<keyword evidence="2" id="KW-1185">Reference proteome</keyword>
<dbReference type="Gene3D" id="1.10.1170.10">
    <property type="entry name" value="Inhibitor Of Apoptosis Protein (2mihbC-IAP-1), Chain A"/>
    <property type="match status" value="1"/>
</dbReference>
<accession>A0A3S1BPN7</accession>
<protein>
    <submittedName>
        <fullName evidence="1">Uncharacterized protein</fullName>
    </submittedName>
</protein>
<gene>
    <name evidence="1" type="ORF">EGW08_006431</name>
</gene>